<dbReference type="GO" id="GO:0034359">
    <property type="term" value="C:mature chylomicron"/>
    <property type="evidence" value="ECO:0007669"/>
    <property type="project" value="TreeGrafter"/>
</dbReference>
<dbReference type="PROSITE" id="PS51211">
    <property type="entry name" value="VITELLOGENIN"/>
    <property type="match status" value="1"/>
</dbReference>
<keyword evidence="16" id="KW-0325">Glycoprotein</keyword>
<dbReference type="InterPro" id="IPR052418">
    <property type="entry name" value="Apolipoprotein_B"/>
</dbReference>
<dbReference type="SMART" id="SM00638">
    <property type="entry name" value="LPD_N"/>
    <property type="match status" value="1"/>
</dbReference>
<evidence type="ECO:0000256" key="12">
    <source>
        <dbReference type="ARBA" id="ARBA00022729"/>
    </source>
</evidence>
<dbReference type="PANTHER" id="PTHR13769">
    <property type="entry name" value="APOLIPOPROTEIN B"/>
    <property type="match status" value="1"/>
</dbReference>
<keyword evidence="14" id="KW-0443">Lipid metabolism</keyword>
<keyword evidence="6" id="KW-0162">Chylomicron</keyword>
<evidence type="ECO:0000256" key="18">
    <source>
        <dbReference type="ARBA" id="ARBA00023313"/>
    </source>
</evidence>
<dbReference type="Pfam" id="PF09172">
    <property type="entry name" value="Vit_open_b-sht"/>
    <property type="match status" value="1"/>
</dbReference>
<dbReference type="GO" id="GO:0050750">
    <property type="term" value="F:low-density lipoprotein particle receptor binding"/>
    <property type="evidence" value="ECO:0007669"/>
    <property type="project" value="TreeGrafter"/>
</dbReference>
<evidence type="ECO:0000313" key="23">
    <source>
        <dbReference type="Proteomes" id="UP001142489"/>
    </source>
</evidence>
<evidence type="ECO:0000256" key="19">
    <source>
        <dbReference type="PROSITE-ProRule" id="PRU00557"/>
    </source>
</evidence>
<name>A0A9Q1B693_9SAUR</name>
<evidence type="ECO:0000256" key="17">
    <source>
        <dbReference type="ARBA" id="ARBA00023221"/>
    </source>
</evidence>
<feature type="coiled-coil region" evidence="20">
    <location>
        <begin position="2121"/>
        <end position="2148"/>
    </location>
</feature>
<keyword evidence="5" id="KW-0963">Cytoplasm</keyword>
<dbReference type="InterPro" id="IPR015819">
    <property type="entry name" value="Lipid_transp_b-sht_shell"/>
</dbReference>
<dbReference type="GO" id="GO:0006642">
    <property type="term" value="P:triglyceride mobilization"/>
    <property type="evidence" value="ECO:0007669"/>
    <property type="project" value="TreeGrafter"/>
</dbReference>
<keyword evidence="23" id="KW-1185">Reference proteome</keyword>
<evidence type="ECO:0000256" key="15">
    <source>
        <dbReference type="ARBA" id="ARBA00023166"/>
    </source>
</evidence>
<evidence type="ECO:0000256" key="6">
    <source>
        <dbReference type="ARBA" id="ARBA00022513"/>
    </source>
</evidence>
<dbReference type="GO" id="GO:0008201">
    <property type="term" value="F:heparin binding"/>
    <property type="evidence" value="ECO:0007669"/>
    <property type="project" value="UniProtKB-KW"/>
</dbReference>
<keyword evidence="4" id="KW-0813">Transport</keyword>
<dbReference type="InterPro" id="IPR001747">
    <property type="entry name" value="Vitellogenin_N"/>
</dbReference>
<dbReference type="SUPFAM" id="SSF48431">
    <property type="entry name" value="Lipovitellin-phosvitin complex, superhelical domain"/>
    <property type="match status" value="1"/>
</dbReference>
<keyword evidence="20" id="KW-0175">Coiled coil</keyword>
<keyword evidence="11" id="KW-0427">LDL</keyword>
<dbReference type="OrthoDB" id="6484170at2759"/>
<sequence length="4105" mass="461047">MREVSGTDPEGKVLLKKARNTDDFTAAMSRYELKFSIPDGKNVELYPEDDEPTHVLNIKRGIISALFVPMETEVDVQTLTMDTVYGKCDSEVEVKARRSNTGVAAGIAIKRNLKSCDNFNPIRDYVSPIALIKGLNTQLSTLISSNQDCQYSIDTKKKQVSEAVCIEKHLFLPFSYKNTYGMMATVKQTLKIEDTQKINNRDMDVNGLVKRGLALEGVETKSSRNGDAVLRILQELQKLSVTQENHKRTSLFYRFVAGLRGLHNSTLGPLVAKMMETSSSITVQALTQCGTPECFGALLQIMRTGNVDPLLADTITYSLGLLLSPRAWTIQELLNMAQYRQSRATFYALSHAVNRFYAGGQVTKEINDVAHFMTSLIGSECSGDEELTFLTLRALGNMGRAMDESSANVKHYLKICLRSNVASPAVQKAAIQALRKMRVTDEDQAVLVRVFQDASSPVDKRLAAYLMLMRHPSPSDISKVVKSLLKDKNDQVKSFVASHIANILDSDDPYNEQLRNKIQEALKGAQVPTSKDFRRFSQNYQAGKTVSVPGFSDPFTGRLEGNLLFDSSSYLPKESMLKMTLETLGHRPLDLFEIGWDGKNFEPMIEAFATKALYWVDGKIPDHVSQALFDYFGYPKDGPKDQVYSHLLNYVALLVFTLDAFMILLRGIPTLWRDSLAFICESRNPASTLGITAPPNETVLTGGYMGCLTGDLAFSLYLQDVMKGIMLNFEKLVKELTTKESPEARAYLQIFEEELGYVKLNDIKLLGNLILKSVKTLQMVPEKIAQIISKGTENDLFVHYIFMDNEFELPTGAGLPLQFALSGVATPGAKAGVKIFQKSMQAEVIAKPSVGVEFITHLGVNIPEFARNGVQMNTNIYHESGIEAHLRLGSGQLKLTIPAPKTPTKLFSVSNVLHLVTSTRTEVIPPLIENRESRTSCERFLNGLNLCTKLEYSNASSIEAAPYYPLTGETRYEIELQPSGEVREYTLSANYELKKEDKHLVDTMKFIAQVEGVKQSEATLVFRYNRGKHIFTSDLHVPCFNIDFGTNFRITDSSTPERKAYTYILDINNKNVPEVTLTGRIGYSPERESSWEASISIPRMETQAKTDVSLQRSPSGITFHIDSSATAYGSSVSERIVLKHVQWNSGTNAAVKKLSSKLPTDFADYSKALKRRANELMDQQVVNTDMTLRHIVSHFITAANTWLQQASRDVPYAHHLKEKLSGLQDLNFQNMDLITIPEELFWRSDGQIKYVWNKEGAVFTIPLPFGGRSSYDMRVPKTVRTPPLVMESLGVNLPSQEYRIPQFTLPESNTLQIPLLDTLEISSNVYSNYYNWSSSYTLVNASRDAYSMRTNFLMKADSALDLLSYNMQGQGAVNYDETLLACEYDTFFQHRLLRLNLKFNEIVNTGNNKGKMTAVFGASTPLGARFSLSLDRDTEYKENLAIGNGNLEARLDVASTFVRMTHTESFTYNINSQVLAGESNLKLDSSFLQATNQMTGKLSKEEWAITSVSNVQDGFLTNTASLNYQTSQLKFSSQTAGSHRGLAAINKFDFTLEKQGAALSSEYQVSYEQDQGYALVSGSINSQGAGLISHVMGKWKGNKAEHKSTLSINRNGLDSTAMTTVQFSPLMVENEMNARIGTSGASMTVNTNGRFGRHNTKFDLDGKAALTEVSLTSVYQGSISDVDSKNTLNFRINKGGLKFSNNLIGSYKDMKLEHTHDLTVAGLSLAYTSNLDHTISPQKSHKHHLGLQLQPFSLTANVNNDLKYHSTSVNNKARLQLEPLKVNLDGNVKGVYGGDEVKHTYIFTYADLVAHLKTDTIGSIHGAALAHRFNMDVAGLSSSVTVNTNCNSESLTFTNEIRSAVAPFTLTFDMHTNGDGKLQVLGDQSGQLYSKLLLKVEPLAFAYSHYYKGSTGHNFNSGGRYSTVLDNKVTVLFTPSEQSSAWTMKSQLNDNVYTQDFSAFNDAEKIGVELSGQTLADLSGLDFPINIPFTRTGRVNLIDTFDLRDNIAQPQEFSLSLSVKYDKNNDVHIINLPFLENLPAYYEQWRQTLLAALKSIQKNLRNVNVEQFMRKYRATLDKLPQQVNEYVDSFDLRSKANNLKEKLDAFVKDYAITVDDFQLFLENTKANLQEALSQLQIFLAKAENYIRENYDLKAAVVQLIDQIVEKLKLLDEQYEISAKMVNTIQQLQTIISQFDPSQIGSGVATWAQNMDTQYRIKAQIQEKLDQLKGQIQRIDATRIAERLKQEIQSIDISNLLEKLHMSLPLEKFNQILEQIKNLLLNFVEDYEVSEKINVLRAKMHELMVNYKVDQQVKVLIDKFVELSKQQKIKETLQQLTTLLKKIDIKTFLNQVLKFVDDAVKKLQTFDYKNLVDEINDSLDTVIQKVRAFDYNKFVDEANIKIQEVTQKINDEIKALELPQKAEAIKQYIKEVNAVISQYIEKLKDTRLAVIIDWFNNILSSTAIRELKRKTYEYLEDARDRIYRMDIAAECQRYLETVGHLYDRMIAYLTHQWKTASEKIMAFAEKYNVKNLAESLNQFVETGFKVPEMRTGLINMPAFEVSLRALREATFDTPDFIIPFTDLRVPSYQVNVKNLKNIKIPTRFTTPEFTILNTFLVPSYTIDLNEIKLKIVKNIDQMLRSDFQLPAAGVYFQDLKMQDMSFSDFHFPEVNFPELQVPVLSIPKLNLNEFQLPDIQIPEFQLPRIPHSATVPTFGKLTGTFRVASPFFVLTTNAAFHNVTASEHSPEFVASVSATTTSKIDYLASTLVADIRLLAPEMQRLILRDSLKFSNVYMKADHVGEMIFTGTSVRGSSESTANLLSARNAMDLHNKLTVNVQKKISMESKTTYTHRLNIPKVQFTSQAELSNQISTELEAGRILLTSTGKGDWKWAMHDYSDEGTHESSVTFSIGGSLAAFEAENRINDKYLKLNQRLAYEYNLPSSAKLQVASTMESPLLGRSILNLQGTGNLGELKVEVSGTHNAKLSGRISGTLNNDVAFLVQPFEVDASTNNNVNVKVSLPLKIIGKVEFLNNYSLKLSPSTQQVSWAAESRFNQYKYAHNMSAGNNEDSMEASVSMNGDANLDFLKIPLSFPEQAVPYIGVKTPQVQEYSLWEETGLKNFLKTTKQSFDLSLKAQYKKNKDMHSFQIPLGGVHRAINNYIVFFNRHFERGRDKTLAFLTESYNQAKTKFDKYKVPPSATQVPQVFRIPGYTIPVVNIEVSPFTAELPAMGYIIPKEMSTPSFKVPLVGFSVPSYTLVLPSLELPVLHVPQGLRTLKLPSYQTHSPPDRVYIPALGNITYEFSFKSSMITLNTNAGFFNQSDIIARLSSSSTSVIDALQYKLDGTTSLTRKRGLKLATALHLFHKFLEGNHDSTISLTKRNIEALVTTTARISTPALKLVFAQELKGNTKSKPIINSDINLNYDFDAQVATAKGAIAHKFSLESIISYISAETSTNGFINGAFYQGTSFSGKLVHEANGYLNSKGARSSAKFETNSNIDGVWKFDTKENVAVEASIHRLYAVWDHTGENYLHYHPLVLTRGNQNSKVTFELAPESMSSAVQIRAAQLNNRLGDTSVNQDFFIVINKGNQKIGWNSKNQIQSLFLGHDLKLSNDNTEIRLELLGTLGGHMDFLKYYTLPVYDKDLWDILKLDSTTSPEEKQYLNASTSIVYTKNEDGYFVPINMNQIRIPERLSTKPFDLRLPLLPKIQVPQLEVVTRHIGVEEHKIPYLELIVPEKLLTMSQFTLPKTFSLGDMVVDLNAVANKIADFDLPTITIPEQQIEIPAFKVALPAGLFLPKFGALATSFKVDSPLYNGTWAMDFKNSKDSFEHSIDFTASSPLQFLEYDLDAVSTYTYEGNLLRANTKGTFSHRDLSINYEEVLISQGYRLPDYSGSVNIISPTFTDLQVRYQIDSSKIMASASTSSAGTLGFLITVDGDVLKSKIFYQTQQHPKNEVDVFKSEISFNNPEQIQFRVNWKEDGAMDFLQGLKEKTPKMANALYHAVDKYHQEHMGMKISTATLKLKDRLRNNADAAYRDTLNSINDLEQQLHLVTNQATGKYESFRKKAQHLYHDVADQANQMDYGQIRARLFSAAMDAIEAYNKKVKATP</sequence>
<gene>
    <name evidence="22" type="ORF">JRQ81_005641</name>
</gene>
<protein>
    <recommendedName>
        <fullName evidence="21">Vitellogenin domain-containing protein</fullName>
    </recommendedName>
</protein>
<keyword evidence="12" id="KW-0732">Signal</keyword>
<evidence type="ECO:0000256" key="2">
    <source>
        <dbReference type="ARBA" id="ARBA00004502"/>
    </source>
</evidence>
<evidence type="ECO:0000256" key="13">
    <source>
        <dbReference type="ARBA" id="ARBA00023055"/>
    </source>
</evidence>
<keyword evidence="15" id="KW-1207">Sterol metabolism</keyword>
<evidence type="ECO:0000256" key="16">
    <source>
        <dbReference type="ARBA" id="ARBA00023180"/>
    </source>
</evidence>
<evidence type="ECO:0000256" key="3">
    <source>
        <dbReference type="ARBA" id="ARBA00004613"/>
    </source>
</evidence>
<evidence type="ECO:0000256" key="5">
    <source>
        <dbReference type="ARBA" id="ARBA00022490"/>
    </source>
</evidence>
<evidence type="ECO:0000256" key="4">
    <source>
        <dbReference type="ARBA" id="ARBA00022448"/>
    </source>
</evidence>
<evidence type="ECO:0000259" key="21">
    <source>
        <dbReference type="PROSITE" id="PS51211"/>
    </source>
</evidence>
<accession>A0A9Q1B693</accession>
<dbReference type="Pfam" id="PF01347">
    <property type="entry name" value="Vitellogenin_N"/>
    <property type="match status" value="1"/>
</dbReference>
<evidence type="ECO:0000256" key="11">
    <source>
        <dbReference type="ARBA" id="ARBA00022710"/>
    </source>
</evidence>
<dbReference type="GO" id="GO:0042953">
    <property type="term" value="P:lipoprotein transport"/>
    <property type="evidence" value="ECO:0007669"/>
    <property type="project" value="TreeGrafter"/>
</dbReference>
<keyword evidence="18" id="KW-0850">VLDL</keyword>
<evidence type="ECO:0000256" key="10">
    <source>
        <dbReference type="ARBA" id="ARBA00022677"/>
    </source>
</evidence>
<dbReference type="GO" id="GO:0008203">
    <property type="term" value="P:cholesterol metabolic process"/>
    <property type="evidence" value="ECO:0007669"/>
    <property type="project" value="UniProtKB-KW"/>
</dbReference>
<evidence type="ECO:0000256" key="14">
    <source>
        <dbReference type="ARBA" id="ARBA00023098"/>
    </source>
</evidence>
<dbReference type="Gene3D" id="2.20.80.10">
    <property type="entry name" value="Lipovitellin-phosvitin complex, chain A, domain 4"/>
    <property type="match status" value="1"/>
</dbReference>
<dbReference type="PANTHER" id="PTHR13769:SF1">
    <property type="entry name" value="APOLIPOPROTEIN B-100"/>
    <property type="match status" value="1"/>
</dbReference>
<dbReference type="SMART" id="SM01169">
    <property type="entry name" value="DUF1943"/>
    <property type="match status" value="1"/>
</dbReference>
<evidence type="ECO:0000256" key="1">
    <source>
        <dbReference type="ARBA" id="ARBA00004496"/>
    </source>
</evidence>
<keyword evidence="7" id="KW-0964">Secreted</keyword>
<dbReference type="GO" id="GO:0120020">
    <property type="term" value="F:cholesterol transfer activity"/>
    <property type="evidence" value="ECO:0007669"/>
    <property type="project" value="TreeGrafter"/>
</dbReference>
<feature type="domain" description="Vitellogenin" evidence="21">
    <location>
        <begin position="1"/>
        <end position="576"/>
    </location>
</feature>
<keyword evidence="8" id="KW-0153">Cholesterol metabolism</keyword>
<comment type="caution">
    <text evidence="19">Lacks conserved residue(s) required for the propagation of feature annotation.</text>
</comment>
<evidence type="ECO:0000256" key="9">
    <source>
        <dbReference type="ARBA" id="ARBA00022674"/>
    </source>
</evidence>
<keyword evidence="13" id="KW-0445">Lipid transport</keyword>
<dbReference type="Gene3D" id="2.30.230.10">
    <property type="entry name" value="Lipovitellin, beta-sheet shell regions, chain A"/>
    <property type="match status" value="1"/>
</dbReference>
<keyword evidence="17" id="KW-0753">Steroid metabolism</keyword>
<dbReference type="InterPro" id="IPR011030">
    <property type="entry name" value="Lipovitellin_superhlx_dom"/>
</dbReference>
<feature type="coiled-coil region" evidence="20">
    <location>
        <begin position="4024"/>
        <end position="4051"/>
    </location>
</feature>
<dbReference type="GO" id="GO:0005811">
    <property type="term" value="C:lipid droplet"/>
    <property type="evidence" value="ECO:0007669"/>
    <property type="project" value="UniProtKB-SubCell"/>
</dbReference>
<dbReference type="GO" id="GO:0030301">
    <property type="term" value="P:cholesterol transport"/>
    <property type="evidence" value="ECO:0007669"/>
    <property type="project" value="TreeGrafter"/>
</dbReference>
<dbReference type="SUPFAM" id="SSF56968">
    <property type="entry name" value="Lipovitellin-phosvitin complex, beta-sheet shell regions"/>
    <property type="match status" value="2"/>
</dbReference>
<dbReference type="InterPro" id="IPR009454">
    <property type="entry name" value="Lipid_transpt_open_b-sht"/>
</dbReference>
<comment type="subcellular location">
    <subcellularLocation>
        <location evidence="1">Cytoplasm</location>
    </subcellularLocation>
    <subcellularLocation>
        <location evidence="2">Lipid droplet</location>
    </subcellularLocation>
    <subcellularLocation>
        <location evidence="3">Secreted</location>
    </subcellularLocation>
</comment>
<dbReference type="GO" id="GO:0034361">
    <property type="term" value="C:very-low-density lipoprotein particle"/>
    <property type="evidence" value="ECO:0007669"/>
    <property type="project" value="UniProtKB-KW"/>
</dbReference>
<evidence type="ECO:0000256" key="20">
    <source>
        <dbReference type="SAM" id="Coils"/>
    </source>
</evidence>
<dbReference type="GO" id="GO:0034362">
    <property type="term" value="C:low-density lipoprotein particle"/>
    <property type="evidence" value="ECO:0007669"/>
    <property type="project" value="UniProtKB-KW"/>
</dbReference>
<dbReference type="GO" id="GO:0042632">
    <property type="term" value="P:cholesterol homeostasis"/>
    <property type="evidence" value="ECO:0007669"/>
    <property type="project" value="TreeGrafter"/>
</dbReference>
<dbReference type="Gene3D" id="1.25.10.20">
    <property type="entry name" value="Vitellinogen, superhelical"/>
    <property type="match status" value="1"/>
</dbReference>
<evidence type="ECO:0000256" key="8">
    <source>
        <dbReference type="ARBA" id="ARBA00022548"/>
    </source>
</evidence>
<dbReference type="Proteomes" id="UP001142489">
    <property type="component" value="Unassembled WGS sequence"/>
</dbReference>
<evidence type="ECO:0000256" key="7">
    <source>
        <dbReference type="ARBA" id="ARBA00022525"/>
    </source>
</evidence>
<keyword evidence="10" id="KW-0551">Lipid droplet</keyword>
<reference evidence="22" key="1">
    <citation type="journal article" date="2023" name="DNA Res.">
        <title>Chromosome-level genome assembly of Phrynocephalus forsythii using third-generation DNA sequencing and Hi-C analysis.</title>
        <authorList>
            <person name="Qi Y."/>
            <person name="Zhao W."/>
            <person name="Zhao Y."/>
            <person name="Niu C."/>
            <person name="Cao S."/>
            <person name="Zhang Y."/>
        </authorList>
    </citation>
    <scope>NUCLEOTIDE SEQUENCE</scope>
    <source>
        <tissue evidence="22">Muscle</tissue>
    </source>
</reference>
<proteinExistence type="predicted"/>
<keyword evidence="9" id="KW-0358">Heparin-binding</keyword>
<dbReference type="InterPro" id="IPR015816">
    <property type="entry name" value="Vitellinogen_b-sht_N"/>
</dbReference>
<organism evidence="22 23">
    <name type="scientific">Phrynocephalus forsythii</name>
    <dbReference type="NCBI Taxonomy" id="171643"/>
    <lineage>
        <taxon>Eukaryota</taxon>
        <taxon>Metazoa</taxon>
        <taxon>Chordata</taxon>
        <taxon>Craniata</taxon>
        <taxon>Vertebrata</taxon>
        <taxon>Euteleostomi</taxon>
        <taxon>Lepidosauria</taxon>
        <taxon>Squamata</taxon>
        <taxon>Bifurcata</taxon>
        <taxon>Unidentata</taxon>
        <taxon>Episquamata</taxon>
        <taxon>Toxicofera</taxon>
        <taxon>Iguania</taxon>
        <taxon>Acrodonta</taxon>
        <taxon>Agamidae</taxon>
        <taxon>Agaminae</taxon>
        <taxon>Phrynocephalus</taxon>
    </lineage>
</organism>
<dbReference type="EMBL" id="JAPFRF010000002">
    <property type="protein sequence ID" value="KAJ7341487.1"/>
    <property type="molecule type" value="Genomic_DNA"/>
</dbReference>
<comment type="caution">
    <text evidence="22">The sequence shown here is derived from an EMBL/GenBank/DDBJ whole genome shotgun (WGS) entry which is preliminary data.</text>
</comment>
<evidence type="ECO:0000313" key="22">
    <source>
        <dbReference type="EMBL" id="KAJ7341487.1"/>
    </source>
</evidence>
<dbReference type="Pfam" id="PF06448">
    <property type="entry name" value="DUF1081"/>
    <property type="match status" value="1"/>
</dbReference>
<dbReference type="GO" id="GO:0005737">
    <property type="term" value="C:cytoplasm"/>
    <property type="evidence" value="ECO:0007669"/>
    <property type="project" value="UniProtKB-SubCell"/>
</dbReference>
<dbReference type="InterPro" id="IPR015255">
    <property type="entry name" value="Vitellinogen_open_b-sht"/>
</dbReference>